<dbReference type="PANTHER" id="PTHR17920">
    <property type="entry name" value="TRANSMEMBRANE AND COILED-COIL DOMAIN-CONTAINING PROTEIN 4 TMCO4"/>
    <property type="match status" value="1"/>
</dbReference>
<comment type="caution">
    <text evidence="9">The sequence shown here is derived from an EMBL/GenBank/DDBJ whole genome shotgun (WGS) entry which is preliminary data.</text>
</comment>
<organism evidence="9 10">
    <name type="scientific">Talaromyces atroroseus</name>
    <dbReference type="NCBI Taxonomy" id="1441469"/>
    <lineage>
        <taxon>Eukaryota</taxon>
        <taxon>Fungi</taxon>
        <taxon>Dikarya</taxon>
        <taxon>Ascomycota</taxon>
        <taxon>Pezizomycotina</taxon>
        <taxon>Eurotiomycetes</taxon>
        <taxon>Eurotiomycetidae</taxon>
        <taxon>Eurotiales</taxon>
        <taxon>Trichocomaceae</taxon>
        <taxon>Talaromyces</taxon>
        <taxon>Talaromyces sect. Trachyspermi</taxon>
    </lineage>
</organism>
<evidence type="ECO:0000256" key="2">
    <source>
        <dbReference type="ARBA" id="ARBA00009824"/>
    </source>
</evidence>
<sequence length="885" mass="97381">MACVQVRLSWPRPLRWANKALAFAAPERHYSAKSTSDDIAALLSKPTWSVQSLLPNTHDSTKPLSITTESLRRLLRLSALPQPVDKAEETKMLKTLESQIHFVRSIQDVETKGISPLQAIRDESREAVKESTIGLKTLKDALAKEKVTGRSKRIQREAAIEDENTGHVEDDQWDGNALGSATKTAGSYPAFAEDQGKKDEKKEHGLSDFLTESQRGDLMVLISVVLEHMRKTVSQNFEAPSSSKAQNDLSEQQNSGDSTHERDLPARSAEESIDTALALNQASKTQALAYFDEWHNSVLLRVGQVLNERGEPQIDQTSFLTSDDNLLEESTNSDKETPSQLSKVYPPFDSVVSDLPKAQRLLVLRSLLLLLLGLEHYSAYSRVLLLHITSSLNLALRDLNDNEAQVARGLLDAAIAMTADEEAKQKAAQNKKARKWKVGVATVAGAALIGITGGLAAPLVAAGFGTIMGGLGLGSTIAATYLGALASSGVVVGGLFGAYGGKMTGKMMDKYAREVEDFAFIPVRGKIQKNLKDEKDAAKEDHRLRVTVGITGWVTEEDNIVVPWRVIGPESEVFALRWEYEALLHLGNSMHALVTTAAWKVASYQVLARTVLAGIMSAVLLPMGIARLAQIAANPFNVAISRADKAGEVLADALINRAQGKRPVTLIGYSLGSRVIYSCLRSLAKRHAYGLIESAILMGSPIPADPAGWQAMRTVVSGRLVNVYSQNDSILALLYRATHLEVDIAGLQPVKGVQNLENVDASTTVDGHLRYQFLVGQVLSDLGFEEVDGVELAKEKTALLVQDKAIEQEQKENERRKQITRKPVPPTNTQHDEKQKEKEEEDEEEEQFGITMIDEEEEARLRQEVEQRTHEQMMNRKMQYLRTHD</sequence>
<dbReference type="Pfam" id="PF20978">
    <property type="entry name" value="Gta3"/>
    <property type="match status" value="1"/>
</dbReference>
<feature type="domain" description="Glutamyl-tRNA amidotransferase complex subunit Gta3" evidence="8">
    <location>
        <begin position="63"/>
        <end position="117"/>
    </location>
</feature>
<comment type="subcellular location">
    <subcellularLocation>
        <location evidence="1">Membrane</location>
        <topology evidence="1">Multi-pass membrane protein</topology>
    </subcellularLocation>
</comment>
<dbReference type="AlphaFoldDB" id="A0A225B237"/>
<feature type="transmembrane region" description="Helical" evidence="7">
    <location>
        <begin position="438"/>
        <end position="461"/>
    </location>
</feature>
<evidence type="ECO:0000256" key="5">
    <source>
        <dbReference type="ARBA" id="ARBA00023136"/>
    </source>
</evidence>
<dbReference type="OrthoDB" id="277931at2759"/>
<dbReference type="InterPro" id="IPR049545">
    <property type="entry name" value="Gta3_dom"/>
</dbReference>
<feature type="transmembrane region" description="Helical" evidence="7">
    <location>
        <begin position="481"/>
        <end position="501"/>
    </location>
</feature>
<dbReference type="Pfam" id="PF05277">
    <property type="entry name" value="DUF726"/>
    <property type="match status" value="1"/>
</dbReference>
<evidence type="ECO:0000256" key="3">
    <source>
        <dbReference type="ARBA" id="ARBA00022692"/>
    </source>
</evidence>
<feature type="region of interest" description="Disordered" evidence="6">
    <location>
        <begin position="236"/>
        <end position="266"/>
    </location>
</feature>
<dbReference type="GO" id="GO:0016020">
    <property type="term" value="C:membrane"/>
    <property type="evidence" value="ECO:0007669"/>
    <property type="project" value="UniProtKB-SubCell"/>
</dbReference>
<feature type="compositionally biased region" description="Polar residues" evidence="6">
    <location>
        <begin position="236"/>
        <end position="257"/>
    </location>
</feature>
<feature type="region of interest" description="Disordered" evidence="6">
    <location>
        <begin position="809"/>
        <end position="885"/>
    </location>
</feature>
<evidence type="ECO:0000256" key="1">
    <source>
        <dbReference type="ARBA" id="ARBA00004141"/>
    </source>
</evidence>
<feature type="compositionally biased region" description="Basic and acidic residues" evidence="6">
    <location>
        <begin position="859"/>
        <end position="874"/>
    </location>
</feature>
<proteinExistence type="inferred from homology"/>
<feature type="compositionally biased region" description="Acidic residues" evidence="6">
    <location>
        <begin position="839"/>
        <end position="858"/>
    </location>
</feature>
<evidence type="ECO:0000256" key="7">
    <source>
        <dbReference type="SAM" id="Phobius"/>
    </source>
</evidence>
<evidence type="ECO:0000313" key="10">
    <source>
        <dbReference type="Proteomes" id="UP000214365"/>
    </source>
</evidence>
<dbReference type="InterPro" id="IPR007941">
    <property type="entry name" value="DUF726"/>
</dbReference>
<protein>
    <recommendedName>
        <fullName evidence="8">Glutamyl-tRNA amidotransferase complex subunit Gta3 domain-containing protein</fullName>
    </recommendedName>
</protein>
<reference evidence="9 10" key="1">
    <citation type="submission" date="2015-06" db="EMBL/GenBank/DDBJ databases">
        <title>Talaromyces atroroseus IBT 11181 draft genome.</title>
        <authorList>
            <person name="Rasmussen K.B."/>
            <person name="Rasmussen S."/>
            <person name="Petersen B."/>
            <person name="Sicheritz-Ponten T."/>
            <person name="Mortensen U.H."/>
            <person name="Thrane U."/>
        </authorList>
    </citation>
    <scope>NUCLEOTIDE SEQUENCE [LARGE SCALE GENOMIC DNA]</scope>
    <source>
        <strain evidence="9 10">IBT 11181</strain>
    </source>
</reference>
<comment type="similarity">
    <text evidence="2">Belongs to the TMCO4 family.</text>
</comment>
<evidence type="ECO:0000313" key="9">
    <source>
        <dbReference type="EMBL" id="OKL62039.1"/>
    </source>
</evidence>
<dbReference type="GeneID" id="31002690"/>
<keyword evidence="3 7" id="KW-0812">Transmembrane</keyword>
<keyword evidence="4 7" id="KW-1133">Transmembrane helix</keyword>
<feature type="region of interest" description="Disordered" evidence="6">
    <location>
        <begin position="313"/>
        <end position="341"/>
    </location>
</feature>
<feature type="transmembrane region" description="Helical" evidence="7">
    <location>
        <begin position="606"/>
        <end position="625"/>
    </location>
</feature>
<feature type="compositionally biased region" description="Polar residues" evidence="6">
    <location>
        <begin position="314"/>
        <end position="330"/>
    </location>
</feature>
<evidence type="ECO:0000256" key="6">
    <source>
        <dbReference type="SAM" id="MobiDB-lite"/>
    </source>
</evidence>
<dbReference type="PANTHER" id="PTHR17920:SF22">
    <property type="entry name" value="DUF726 DOMAIN PROTEIN (AFU_ORTHOLOGUE AFUA_2G12860)"/>
    <property type="match status" value="1"/>
</dbReference>
<feature type="region of interest" description="Disordered" evidence="6">
    <location>
        <begin position="158"/>
        <end position="184"/>
    </location>
</feature>
<dbReference type="EMBL" id="LFMY01000003">
    <property type="protein sequence ID" value="OKL62039.1"/>
    <property type="molecule type" value="Genomic_DNA"/>
</dbReference>
<evidence type="ECO:0000259" key="8">
    <source>
        <dbReference type="Pfam" id="PF20978"/>
    </source>
</evidence>
<gene>
    <name evidence="9" type="ORF">UA08_02935</name>
</gene>
<dbReference type="RefSeq" id="XP_020122160.1">
    <property type="nucleotide sequence ID" value="XM_020265032.1"/>
</dbReference>
<keyword evidence="10" id="KW-1185">Reference proteome</keyword>
<accession>A0A225B237</accession>
<dbReference type="Proteomes" id="UP000214365">
    <property type="component" value="Unassembled WGS sequence"/>
</dbReference>
<keyword evidence="5 7" id="KW-0472">Membrane</keyword>
<dbReference type="InterPro" id="IPR029058">
    <property type="entry name" value="AB_hydrolase_fold"/>
</dbReference>
<dbReference type="SUPFAM" id="SSF53474">
    <property type="entry name" value="alpha/beta-Hydrolases"/>
    <property type="match status" value="1"/>
</dbReference>
<feature type="compositionally biased region" description="Basic and acidic residues" evidence="6">
    <location>
        <begin position="158"/>
        <end position="170"/>
    </location>
</feature>
<name>A0A225B237_TALAT</name>
<evidence type="ECO:0000256" key="4">
    <source>
        <dbReference type="ARBA" id="ARBA00022989"/>
    </source>
</evidence>